<evidence type="ECO:0000256" key="11">
    <source>
        <dbReference type="ARBA" id="ARBA00038933"/>
    </source>
</evidence>
<evidence type="ECO:0000256" key="2">
    <source>
        <dbReference type="ARBA" id="ARBA00008834"/>
    </source>
</evidence>
<dbReference type="OrthoDB" id="187139at2759"/>
<evidence type="ECO:0000256" key="13">
    <source>
        <dbReference type="PROSITE-ProRule" id="PRU10052"/>
    </source>
</evidence>
<evidence type="ECO:0000256" key="6">
    <source>
        <dbReference type="ARBA" id="ARBA00022801"/>
    </source>
</evidence>
<name>A0A8H7T9U4_9HELO</name>
<evidence type="ECO:0000256" key="7">
    <source>
        <dbReference type="ARBA" id="ARBA00023157"/>
    </source>
</evidence>
<dbReference type="AlphaFoldDB" id="A0A8H7T9U4"/>
<dbReference type="SUPFAM" id="SSF51126">
    <property type="entry name" value="Pectin lyase-like"/>
    <property type="match status" value="1"/>
</dbReference>
<sequence>MRPYAFILLGLLLAIQSLEATPACQQKLSTRPNVIAAPKTPAGPHFQSPTRTKVCYVRAFGGGKDDSQTLFSAAKACNNGGTVALLDPLYTIAKPLDLTFLNAVDFDIQGTITFTTDTAYWMDKSFKYAFQNGCSYWQWGGNDVNWFGGGTIDGAGQVWYDLFAKNSTIQRPLLFATIGMHHASMSHINIKNPPNWFDFISESSDIIISDMFLSATSNNTNPVKNSDGWDTYRSDHITIQDSVVLNTDDCVSFKPNSTNILVQNMHCNGSHGMSVGSLGQYRGVTDIAENIYVYNATMTYSGDSARIKVYQDAIPLADGTLPSSSGGGNGYVKNITYDGMHDLSDDYAIELTTCYAQKNATLCDLYPSKMILQDIYFKNFDGTLNAHYDPIVGTLVCSSAERCININAENINITTPSRKPAQWTCKNVDKDLLDINCV</sequence>
<comment type="similarity">
    <text evidence="2 14">Belongs to the glycosyl hydrolase 28 family.</text>
</comment>
<dbReference type="InterPro" id="IPR012334">
    <property type="entry name" value="Pectin_lyas_fold"/>
</dbReference>
<reference evidence="16" key="1">
    <citation type="submission" date="2021-02" db="EMBL/GenBank/DDBJ databases">
        <title>Genome sequence Cadophora malorum strain M34.</title>
        <authorList>
            <person name="Stefanovic E."/>
            <person name="Vu D."/>
            <person name="Scully C."/>
            <person name="Dijksterhuis J."/>
            <person name="Roader J."/>
            <person name="Houbraken J."/>
        </authorList>
    </citation>
    <scope>NUCLEOTIDE SEQUENCE</scope>
    <source>
        <strain evidence="16">M34</strain>
    </source>
</reference>
<evidence type="ECO:0000256" key="8">
    <source>
        <dbReference type="ARBA" id="ARBA00023180"/>
    </source>
</evidence>
<keyword evidence="7" id="KW-1015">Disulfide bond</keyword>
<evidence type="ECO:0000256" key="3">
    <source>
        <dbReference type="ARBA" id="ARBA00022525"/>
    </source>
</evidence>
<keyword evidence="9 14" id="KW-0326">Glycosidase</keyword>
<dbReference type="PANTHER" id="PTHR31736">
    <property type="match status" value="1"/>
</dbReference>
<feature type="signal peptide" evidence="15">
    <location>
        <begin position="1"/>
        <end position="20"/>
    </location>
</feature>
<feature type="chain" id="PRO_5034424910" description="galacturonan 1,4-alpha-galacturonidase" evidence="15">
    <location>
        <begin position="21"/>
        <end position="438"/>
    </location>
</feature>
<keyword evidence="8" id="KW-0325">Glycoprotein</keyword>
<evidence type="ECO:0000256" key="1">
    <source>
        <dbReference type="ARBA" id="ARBA00004613"/>
    </source>
</evidence>
<dbReference type="GO" id="GO:0071555">
    <property type="term" value="P:cell wall organization"/>
    <property type="evidence" value="ECO:0007669"/>
    <property type="project" value="UniProtKB-KW"/>
</dbReference>
<evidence type="ECO:0000256" key="9">
    <source>
        <dbReference type="ARBA" id="ARBA00023295"/>
    </source>
</evidence>
<proteinExistence type="inferred from homology"/>
<evidence type="ECO:0000256" key="4">
    <source>
        <dbReference type="ARBA" id="ARBA00022729"/>
    </source>
</evidence>
<dbReference type="Gene3D" id="2.160.20.10">
    <property type="entry name" value="Single-stranded right-handed beta-helix, Pectin lyase-like"/>
    <property type="match status" value="1"/>
</dbReference>
<organism evidence="16 17">
    <name type="scientific">Cadophora malorum</name>
    <dbReference type="NCBI Taxonomy" id="108018"/>
    <lineage>
        <taxon>Eukaryota</taxon>
        <taxon>Fungi</taxon>
        <taxon>Dikarya</taxon>
        <taxon>Ascomycota</taxon>
        <taxon>Pezizomycotina</taxon>
        <taxon>Leotiomycetes</taxon>
        <taxon>Helotiales</taxon>
        <taxon>Ploettnerulaceae</taxon>
        <taxon>Cadophora</taxon>
    </lineage>
</organism>
<dbReference type="GO" id="GO:0005576">
    <property type="term" value="C:extracellular region"/>
    <property type="evidence" value="ECO:0007669"/>
    <property type="project" value="UniProtKB-SubCell"/>
</dbReference>
<dbReference type="PANTHER" id="PTHR31736:SF14">
    <property type="entry name" value="EXOPOLYGALACTURONASE X-1-RELATED"/>
    <property type="match status" value="1"/>
</dbReference>
<dbReference type="InterPro" id="IPR011050">
    <property type="entry name" value="Pectin_lyase_fold/virulence"/>
</dbReference>
<evidence type="ECO:0000256" key="15">
    <source>
        <dbReference type="SAM" id="SignalP"/>
    </source>
</evidence>
<evidence type="ECO:0000313" key="16">
    <source>
        <dbReference type="EMBL" id="KAG4414921.1"/>
    </source>
</evidence>
<keyword evidence="10" id="KW-0961">Cell wall biogenesis/degradation</keyword>
<gene>
    <name evidence="16" type="ORF">IFR04_011944</name>
</gene>
<keyword evidence="4 15" id="KW-0732">Signal</keyword>
<evidence type="ECO:0000256" key="10">
    <source>
        <dbReference type="ARBA" id="ARBA00023316"/>
    </source>
</evidence>
<keyword evidence="5" id="KW-0677">Repeat</keyword>
<dbReference type="EC" id="3.2.1.67" evidence="11"/>
<evidence type="ECO:0000256" key="5">
    <source>
        <dbReference type="ARBA" id="ARBA00022737"/>
    </source>
</evidence>
<accession>A0A8H7T9U4</accession>
<evidence type="ECO:0000313" key="17">
    <source>
        <dbReference type="Proteomes" id="UP000664132"/>
    </source>
</evidence>
<dbReference type="GO" id="GO:0047911">
    <property type="term" value="F:galacturan 1,4-alpha-galacturonidase activity"/>
    <property type="evidence" value="ECO:0007669"/>
    <property type="project" value="UniProtKB-EC"/>
</dbReference>
<dbReference type="InterPro" id="IPR000743">
    <property type="entry name" value="Glyco_hydro_28"/>
</dbReference>
<keyword evidence="3" id="KW-0964">Secreted</keyword>
<dbReference type="Pfam" id="PF00295">
    <property type="entry name" value="Glyco_hydro_28"/>
    <property type="match status" value="1"/>
</dbReference>
<evidence type="ECO:0000256" key="12">
    <source>
        <dbReference type="ARBA" id="ARBA00048766"/>
    </source>
</evidence>
<feature type="active site" evidence="13">
    <location>
        <position position="271"/>
    </location>
</feature>
<evidence type="ECO:0000256" key="14">
    <source>
        <dbReference type="RuleBase" id="RU361169"/>
    </source>
</evidence>
<dbReference type="GO" id="GO:0005975">
    <property type="term" value="P:carbohydrate metabolic process"/>
    <property type="evidence" value="ECO:0007669"/>
    <property type="project" value="InterPro"/>
</dbReference>
<dbReference type="GO" id="GO:0004650">
    <property type="term" value="F:polygalacturonase activity"/>
    <property type="evidence" value="ECO:0007669"/>
    <property type="project" value="InterPro"/>
</dbReference>
<comment type="catalytic activity">
    <reaction evidence="12">
        <text>[(1-&gt;4)-alpha-D-galacturonosyl](n) + H2O = alpha-D-galacturonate + [(1-&gt;4)-alpha-D-galacturonosyl](n-1)</text>
        <dbReference type="Rhea" id="RHEA:14117"/>
        <dbReference type="Rhea" id="RHEA-COMP:14570"/>
        <dbReference type="Rhea" id="RHEA-COMP:14572"/>
        <dbReference type="ChEBI" id="CHEBI:15377"/>
        <dbReference type="ChEBI" id="CHEBI:58658"/>
        <dbReference type="ChEBI" id="CHEBI:140523"/>
        <dbReference type="EC" id="3.2.1.67"/>
    </reaction>
</comment>
<dbReference type="Proteomes" id="UP000664132">
    <property type="component" value="Unassembled WGS sequence"/>
</dbReference>
<protein>
    <recommendedName>
        <fullName evidence="11">galacturonan 1,4-alpha-galacturonidase</fullName>
        <ecNumber evidence="11">3.2.1.67</ecNumber>
    </recommendedName>
</protein>
<comment type="subcellular location">
    <subcellularLocation>
        <location evidence="1">Secreted</location>
    </subcellularLocation>
</comment>
<dbReference type="EMBL" id="JAFJYH010000243">
    <property type="protein sequence ID" value="KAG4414921.1"/>
    <property type="molecule type" value="Genomic_DNA"/>
</dbReference>
<comment type="caution">
    <text evidence="16">The sequence shown here is derived from an EMBL/GenBank/DDBJ whole genome shotgun (WGS) entry which is preliminary data.</text>
</comment>
<keyword evidence="6 14" id="KW-0378">Hydrolase</keyword>
<dbReference type="PROSITE" id="PS00502">
    <property type="entry name" value="POLYGALACTURONASE"/>
    <property type="match status" value="1"/>
</dbReference>
<keyword evidence="17" id="KW-1185">Reference proteome</keyword>